<evidence type="ECO:0000256" key="1">
    <source>
        <dbReference type="ARBA" id="ARBA00010062"/>
    </source>
</evidence>
<evidence type="ECO:0000313" key="7">
    <source>
        <dbReference type="Proteomes" id="UP000540656"/>
    </source>
</evidence>
<name>A0A7Y9UTD6_9ACTN</name>
<feature type="region of interest" description="Disordered" evidence="3">
    <location>
        <begin position="28"/>
        <end position="54"/>
    </location>
</feature>
<keyword evidence="7" id="KW-1185">Reference proteome</keyword>
<dbReference type="PANTHER" id="PTHR30483:SF6">
    <property type="entry name" value="PERIPLASMIC BINDING PROTEIN OF ABC TRANSPORTER FOR NATURAL AMINO ACIDS"/>
    <property type="match status" value="1"/>
</dbReference>
<dbReference type="InterPro" id="IPR028081">
    <property type="entry name" value="Leu-bd"/>
</dbReference>
<evidence type="ECO:0000256" key="4">
    <source>
        <dbReference type="SAM" id="SignalP"/>
    </source>
</evidence>
<proteinExistence type="inferred from homology"/>
<evidence type="ECO:0000256" key="3">
    <source>
        <dbReference type="SAM" id="MobiDB-lite"/>
    </source>
</evidence>
<evidence type="ECO:0000256" key="2">
    <source>
        <dbReference type="ARBA" id="ARBA00022729"/>
    </source>
</evidence>
<sequence>MIRPTKKLRLGTAIAIGAVLALGASCGTDKDDSDNNASDNASEKSSKSSDDCKVKEFPNVKGDGTFTVGTLLPQTGSLAFLGPPEFAAVDLAVKDMNEAGGVLGKDVKVVHSDSGDAQNPIASQSVDSLIAKKADVVVGAASSSVSLLVIEKITSQGMVEMSPANTSDQFSTYCDNGLYFRTAPPDTLQGRVLADTIIEDGNATVGILALQDAYGTGLAGHVEKNVKAANAEVVEKIIYDPKAANYSTEVSSIKAADPEAIVLIGFDETKKIIPELVKQGVGPATKKIYLVDGNLSDFSKDFDPGTMGPNVKGSLPGVAATDDLKKRLATVDPKLQDWSYAAESYDGTVLMGLAAIAAKSDAGPAIAKELPGVSREGTKCKTFKECKDLLEAGEDIDYDGYSGPIDFLDNGDPGTAFIGIYQYKADGTYEFVKASQGEISADDIG</sequence>
<dbReference type="Gene3D" id="3.40.50.2300">
    <property type="match status" value="2"/>
</dbReference>
<dbReference type="PANTHER" id="PTHR30483">
    <property type="entry name" value="LEUCINE-SPECIFIC-BINDING PROTEIN"/>
    <property type="match status" value="1"/>
</dbReference>
<dbReference type="RefSeq" id="WP_179501140.1">
    <property type="nucleotide sequence ID" value="NZ_JACCAA010000001.1"/>
</dbReference>
<comment type="similarity">
    <text evidence="1">Belongs to the leucine-binding protein family.</text>
</comment>
<evidence type="ECO:0000313" key="6">
    <source>
        <dbReference type="EMBL" id="NYG57929.1"/>
    </source>
</evidence>
<dbReference type="AlphaFoldDB" id="A0A7Y9UTD6"/>
<evidence type="ECO:0000259" key="5">
    <source>
        <dbReference type="Pfam" id="PF13458"/>
    </source>
</evidence>
<dbReference type="Pfam" id="PF13458">
    <property type="entry name" value="Peripla_BP_6"/>
    <property type="match status" value="1"/>
</dbReference>
<comment type="caution">
    <text evidence="6">The sequence shown here is derived from an EMBL/GenBank/DDBJ whole genome shotgun (WGS) entry which is preliminary data.</text>
</comment>
<protein>
    <submittedName>
        <fullName evidence="6">Branched-chain amino acid transport system substrate-binding protein</fullName>
    </submittedName>
</protein>
<accession>A0A7Y9UTD6</accession>
<reference evidence="6 7" key="1">
    <citation type="submission" date="2020-07" db="EMBL/GenBank/DDBJ databases">
        <title>Sequencing the genomes of 1000 actinobacteria strains.</title>
        <authorList>
            <person name="Klenk H.-P."/>
        </authorList>
    </citation>
    <scope>NUCLEOTIDE SEQUENCE [LARGE SCALE GENOMIC DNA]</scope>
    <source>
        <strain evidence="6 7">DSM 23819</strain>
    </source>
</reference>
<dbReference type="InterPro" id="IPR051010">
    <property type="entry name" value="BCAA_transport"/>
</dbReference>
<feature type="compositionally biased region" description="Basic and acidic residues" evidence="3">
    <location>
        <begin position="41"/>
        <end position="54"/>
    </location>
</feature>
<dbReference type="Proteomes" id="UP000540656">
    <property type="component" value="Unassembled WGS sequence"/>
</dbReference>
<dbReference type="CDD" id="cd06346">
    <property type="entry name" value="PBP1_ABC_ligand_binding-like"/>
    <property type="match status" value="1"/>
</dbReference>
<organism evidence="6 7">
    <name type="scientific">Nocardioides daedukensis</name>
    <dbReference type="NCBI Taxonomy" id="634462"/>
    <lineage>
        <taxon>Bacteria</taxon>
        <taxon>Bacillati</taxon>
        <taxon>Actinomycetota</taxon>
        <taxon>Actinomycetes</taxon>
        <taxon>Propionibacteriales</taxon>
        <taxon>Nocardioidaceae</taxon>
        <taxon>Nocardioides</taxon>
    </lineage>
</organism>
<dbReference type="SUPFAM" id="SSF53822">
    <property type="entry name" value="Periplasmic binding protein-like I"/>
    <property type="match status" value="1"/>
</dbReference>
<feature type="signal peptide" evidence="4">
    <location>
        <begin position="1"/>
        <end position="23"/>
    </location>
</feature>
<feature type="domain" description="Leucine-binding protein" evidence="5">
    <location>
        <begin position="66"/>
        <end position="410"/>
    </location>
</feature>
<dbReference type="EMBL" id="JACCAA010000001">
    <property type="protein sequence ID" value="NYG57929.1"/>
    <property type="molecule type" value="Genomic_DNA"/>
</dbReference>
<feature type="chain" id="PRO_5039716259" evidence="4">
    <location>
        <begin position="24"/>
        <end position="445"/>
    </location>
</feature>
<dbReference type="PROSITE" id="PS51257">
    <property type="entry name" value="PROKAR_LIPOPROTEIN"/>
    <property type="match status" value="1"/>
</dbReference>
<gene>
    <name evidence="6" type="ORF">BJ980_000852</name>
</gene>
<keyword evidence="2 4" id="KW-0732">Signal</keyword>
<dbReference type="InterPro" id="IPR028082">
    <property type="entry name" value="Peripla_BP_I"/>
</dbReference>